<reference evidence="7 8" key="1">
    <citation type="submission" date="2016-03" db="EMBL/GenBank/DDBJ databases">
        <title>Cyphomyrmex costatus WGS genome.</title>
        <authorList>
            <person name="Nygaard S."/>
            <person name="Hu H."/>
            <person name="Boomsma J."/>
            <person name="Zhang G."/>
        </authorList>
    </citation>
    <scope>NUCLEOTIDE SEQUENCE [LARGE SCALE GENOMIC DNA]</scope>
    <source>
        <strain evidence="7">MS0001</strain>
        <tissue evidence="7">Whole body</tissue>
    </source>
</reference>
<keyword evidence="2" id="KW-0698">rRNA processing</keyword>
<evidence type="ECO:0000256" key="5">
    <source>
        <dbReference type="SAM" id="MobiDB-lite"/>
    </source>
</evidence>
<dbReference type="InterPro" id="IPR008847">
    <property type="entry name" value="Suf"/>
</dbReference>
<dbReference type="GO" id="GO:0032040">
    <property type="term" value="C:small-subunit processome"/>
    <property type="evidence" value="ECO:0007669"/>
    <property type="project" value="TreeGrafter"/>
</dbReference>
<evidence type="ECO:0000256" key="2">
    <source>
        <dbReference type="ARBA" id="ARBA00022552"/>
    </source>
</evidence>
<dbReference type="EMBL" id="KQ977926">
    <property type="protein sequence ID" value="KYM98804.1"/>
    <property type="molecule type" value="Genomic_DNA"/>
</dbReference>
<dbReference type="GO" id="GO:0006364">
    <property type="term" value="P:rRNA processing"/>
    <property type="evidence" value="ECO:0007669"/>
    <property type="project" value="UniProtKB-KW"/>
</dbReference>
<keyword evidence="3" id="KW-0677">Repeat</keyword>
<sequence>MRKLSHNVQCHCALIDIDQNSLSESNEDSVDESEIETNKLAGRLRIPELGFSWDDKTKLAVFSNAETSSDDEQELKEDLKQKKKKLNATERREQERQEEREIRQREEALVSNQAPNSIDQFDRLILSSPDSSLVWLQYMAYHLQATEIDKARAVAKRAIKTINFREENERLNVWNAWLNLESRYGNAESLNDVFQEAVRTNDAYKVYMHMLTIHADAGRKIELQKLIDTVISKFKQDPQTWIDCGAALLKIGMKEESRQIMQRALQSLPVSQHVNLLVRFANLENKLGDKERAQTLFENILSSYPKRIDVWSCYIDCLIKSNDIDLARKVLEQACVQTLSPRKMKILFMKFINFEEKYGTSEAVNRVRQMATDYVEKHK</sequence>
<keyword evidence="4" id="KW-0539">Nucleus</keyword>
<dbReference type="InterPro" id="IPR011990">
    <property type="entry name" value="TPR-like_helical_dom_sf"/>
</dbReference>
<dbReference type="Pfam" id="PF05843">
    <property type="entry name" value="Suf"/>
    <property type="match status" value="1"/>
</dbReference>
<gene>
    <name evidence="7" type="ORF">ALC62_10493</name>
</gene>
<dbReference type="PANTHER" id="PTHR23270:SF10">
    <property type="entry name" value="PROTEIN RRP5 HOMOLOG"/>
    <property type="match status" value="1"/>
</dbReference>
<dbReference type="STRING" id="456900.A0A151IDS6"/>
<dbReference type="PANTHER" id="PTHR23270">
    <property type="entry name" value="PROGRAMMED CELL DEATH PROTEIN 11 PRE-RRNA PROCESSING PROTEIN RRP5"/>
    <property type="match status" value="1"/>
</dbReference>
<dbReference type="InterPro" id="IPR045209">
    <property type="entry name" value="Rrp5"/>
</dbReference>
<dbReference type="InterPro" id="IPR003107">
    <property type="entry name" value="HAT"/>
</dbReference>
<feature type="region of interest" description="Disordered" evidence="5">
    <location>
        <begin position="64"/>
        <end position="105"/>
    </location>
</feature>
<dbReference type="GO" id="GO:0003723">
    <property type="term" value="F:RNA binding"/>
    <property type="evidence" value="ECO:0007669"/>
    <property type="project" value="TreeGrafter"/>
</dbReference>
<proteinExistence type="predicted"/>
<evidence type="ECO:0000313" key="8">
    <source>
        <dbReference type="Proteomes" id="UP000078542"/>
    </source>
</evidence>
<evidence type="ECO:0000256" key="4">
    <source>
        <dbReference type="ARBA" id="ARBA00023242"/>
    </source>
</evidence>
<dbReference type="KEGG" id="ccoa:108777263"/>
<keyword evidence="8" id="KW-1185">Reference proteome</keyword>
<evidence type="ECO:0000256" key="1">
    <source>
        <dbReference type="ARBA" id="ARBA00004604"/>
    </source>
</evidence>
<organism evidence="7 8">
    <name type="scientific">Cyphomyrmex costatus</name>
    <dbReference type="NCBI Taxonomy" id="456900"/>
    <lineage>
        <taxon>Eukaryota</taxon>
        <taxon>Metazoa</taxon>
        <taxon>Ecdysozoa</taxon>
        <taxon>Arthropoda</taxon>
        <taxon>Hexapoda</taxon>
        <taxon>Insecta</taxon>
        <taxon>Pterygota</taxon>
        <taxon>Neoptera</taxon>
        <taxon>Endopterygota</taxon>
        <taxon>Hymenoptera</taxon>
        <taxon>Apocrita</taxon>
        <taxon>Aculeata</taxon>
        <taxon>Formicoidea</taxon>
        <taxon>Formicidae</taxon>
        <taxon>Myrmicinae</taxon>
        <taxon>Cyphomyrmex</taxon>
    </lineage>
</organism>
<dbReference type="FunFam" id="1.25.40.10:FF:000065">
    <property type="entry name" value="Programmed cell death 11"/>
    <property type="match status" value="1"/>
</dbReference>
<dbReference type="OrthoDB" id="412781at2759"/>
<accession>A0A151IDS6</accession>
<comment type="subcellular location">
    <subcellularLocation>
        <location evidence="1">Nucleus</location>
        <location evidence="1">Nucleolus</location>
    </subcellularLocation>
</comment>
<dbReference type="SUPFAM" id="SSF48452">
    <property type="entry name" value="TPR-like"/>
    <property type="match status" value="2"/>
</dbReference>
<evidence type="ECO:0000256" key="3">
    <source>
        <dbReference type="ARBA" id="ARBA00022737"/>
    </source>
</evidence>
<protein>
    <submittedName>
        <fullName evidence="7">Protein RRP5 like protein</fullName>
    </submittedName>
</protein>
<name>A0A151IDS6_9HYME</name>
<dbReference type="AlphaFoldDB" id="A0A151IDS6"/>
<dbReference type="Gene3D" id="1.25.40.10">
    <property type="entry name" value="Tetratricopeptide repeat domain"/>
    <property type="match status" value="1"/>
</dbReference>
<evidence type="ECO:0000313" key="7">
    <source>
        <dbReference type="EMBL" id="KYM98804.1"/>
    </source>
</evidence>
<evidence type="ECO:0000259" key="6">
    <source>
        <dbReference type="Pfam" id="PF05843"/>
    </source>
</evidence>
<dbReference type="Proteomes" id="UP000078542">
    <property type="component" value="Unassembled WGS sequence"/>
</dbReference>
<dbReference type="SMART" id="SM00386">
    <property type="entry name" value="HAT"/>
    <property type="match status" value="4"/>
</dbReference>
<feature type="compositionally biased region" description="Basic and acidic residues" evidence="5">
    <location>
        <begin position="87"/>
        <end position="105"/>
    </location>
</feature>
<feature type="domain" description="Suppressor of forked" evidence="6">
    <location>
        <begin position="191"/>
        <end position="377"/>
    </location>
</feature>